<dbReference type="PANTHER" id="PTHR10736:SF0">
    <property type="entry name" value="BESTROPHIN HOMOLOG"/>
    <property type="match status" value="1"/>
</dbReference>
<dbReference type="GO" id="GO:0005886">
    <property type="term" value="C:plasma membrane"/>
    <property type="evidence" value="ECO:0007669"/>
    <property type="project" value="UniProtKB-SubCell"/>
</dbReference>
<proteinExistence type="inferred from homology"/>
<keyword evidence="4 6" id="KW-0472">Membrane</keyword>
<comment type="similarity">
    <text evidence="5 6">Belongs to the anion channel-forming bestrophin (TC 1.A.46) family. Calcium-sensitive chloride channel subfamily.</text>
</comment>
<keyword evidence="6" id="KW-0407">Ion channel</keyword>
<keyword evidence="6" id="KW-0868">Chloride</keyword>
<dbReference type="EMBL" id="OA888010">
    <property type="protein sequence ID" value="CAD7283734.1"/>
    <property type="molecule type" value="Genomic_DNA"/>
</dbReference>
<feature type="transmembrane region" description="Helical" evidence="6">
    <location>
        <begin position="143"/>
        <end position="160"/>
    </location>
</feature>
<keyword evidence="2 6" id="KW-0812">Transmembrane</keyword>
<protein>
    <recommendedName>
        <fullName evidence="6">Bestrophin homolog</fullName>
    </recommendedName>
</protein>
<evidence type="ECO:0000256" key="2">
    <source>
        <dbReference type="ARBA" id="ARBA00022692"/>
    </source>
</evidence>
<evidence type="ECO:0000256" key="4">
    <source>
        <dbReference type="ARBA" id="ARBA00023136"/>
    </source>
</evidence>
<evidence type="ECO:0000313" key="8">
    <source>
        <dbReference type="Proteomes" id="UP000678499"/>
    </source>
</evidence>
<dbReference type="InterPro" id="IPR000615">
    <property type="entry name" value="Bestrophin"/>
</dbReference>
<feature type="transmembrane region" description="Helical" evidence="6">
    <location>
        <begin position="118"/>
        <end position="137"/>
    </location>
</feature>
<keyword evidence="6" id="KW-0406">Ion transport</keyword>
<comment type="subcellular location">
    <subcellularLocation>
        <location evidence="6">Cell membrane</location>
        <topology evidence="6">Multi-pass membrane protein</topology>
    </subcellularLocation>
    <subcellularLocation>
        <location evidence="1">Membrane</location>
    </subcellularLocation>
</comment>
<keyword evidence="6" id="KW-1003">Cell membrane</keyword>
<dbReference type="Pfam" id="PF01062">
    <property type="entry name" value="Bestrophin"/>
    <property type="match status" value="1"/>
</dbReference>
<accession>A0A7R9BYW1</accession>
<gene>
    <name evidence="7" type="ORF">NMOB1V02_LOCUS11346</name>
</gene>
<keyword evidence="6" id="KW-0813">Transport</keyword>
<evidence type="ECO:0000256" key="3">
    <source>
        <dbReference type="ARBA" id="ARBA00022989"/>
    </source>
</evidence>
<name>A0A7R9BYW1_9CRUS</name>
<keyword evidence="6" id="KW-0869">Chloride channel</keyword>
<dbReference type="GO" id="GO:0034707">
    <property type="term" value="C:chloride channel complex"/>
    <property type="evidence" value="ECO:0007669"/>
    <property type="project" value="UniProtKB-KW"/>
</dbReference>
<dbReference type="GO" id="GO:0005254">
    <property type="term" value="F:chloride channel activity"/>
    <property type="evidence" value="ECO:0007669"/>
    <property type="project" value="UniProtKB-KW"/>
</dbReference>
<comment type="function">
    <text evidence="6">Forms chloride channels.</text>
</comment>
<dbReference type="Proteomes" id="UP000678499">
    <property type="component" value="Unassembled WGS sequence"/>
</dbReference>
<dbReference type="EMBL" id="CAJPEX010005973">
    <property type="protein sequence ID" value="CAG0923886.1"/>
    <property type="molecule type" value="Genomic_DNA"/>
</dbReference>
<organism evidence="7">
    <name type="scientific">Notodromas monacha</name>
    <dbReference type="NCBI Taxonomy" id="399045"/>
    <lineage>
        <taxon>Eukaryota</taxon>
        <taxon>Metazoa</taxon>
        <taxon>Ecdysozoa</taxon>
        <taxon>Arthropoda</taxon>
        <taxon>Crustacea</taxon>
        <taxon>Oligostraca</taxon>
        <taxon>Ostracoda</taxon>
        <taxon>Podocopa</taxon>
        <taxon>Podocopida</taxon>
        <taxon>Cypridocopina</taxon>
        <taxon>Cypridoidea</taxon>
        <taxon>Cyprididae</taxon>
        <taxon>Notodromas</taxon>
    </lineage>
</organism>
<sequence>MIRRTIMRYVILGISYSMTLFSINVRKRFNTLEDFVSFGLLEEDEIPIIRKMAEKTQKVYWLPLVWAGTMTATARKEGRVENDLAMKTILDEIVKLRLLCAKCSSMVMVNVPLSYSQVVTWAVYGFFAACLIGRQFVAGDSDIYVPVFTILQFLVYMGWLKVAEALINPFGEDDDDFQLLTLIERGLEKVIDEEKADNVQYSSSDSIRILLKDNFSWSFSTTPAKKKVLFRPERDRIYTAKDLLPTGFLPREIAGRSSGSPQEEVYPTTLSRKYYITSVIMGVSGDFINDDTKDSMDEGVCE</sequence>
<dbReference type="InterPro" id="IPR021134">
    <property type="entry name" value="Bestrophin-like"/>
</dbReference>
<reference evidence="7" key="1">
    <citation type="submission" date="2020-11" db="EMBL/GenBank/DDBJ databases">
        <authorList>
            <person name="Tran Van P."/>
        </authorList>
    </citation>
    <scope>NUCLEOTIDE SEQUENCE</scope>
</reference>
<keyword evidence="3 6" id="KW-1133">Transmembrane helix</keyword>
<evidence type="ECO:0000256" key="5">
    <source>
        <dbReference type="ARBA" id="ARBA00034769"/>
    </source>
</evidence>
<evidence type="ECO:0000313" key="7">
    <source>
        <dbReference type="EMBL" id="CAD7283734.1"/>
    </source>
</evidence>
<dbReference type="AlphaFoldDB" id="A0A7R9BYW1"/>
<evidence type="ECO:0000256" key="6">
    <source>
        <dbReference type="RuleBase" id="RU363126"/>
    </source>
</evidence>
<evidence type="ECO:0000256" key="1">
    <source>
        <dbReference type="ARBA" id="ARBA00004370"/>
    </source>
</evidence>
<dbReference type="OrthoDB" id="201595at2759"/>
<dbReference type="PANTHER" id="PTHR10736">
    <property type="entry name" value="BESTROPHIN"/>
    <property type="match status" value="1"/>
</dbReference>
<keyword evidence="8" id="KW-1185">Reference proteome</keyword>